<gene>
    <name evidence="1" type="ORF">SAMN02982917_4100</name>
</gene>
<sequence length="91" mass="9457">MSKPASLMPLFLAYQQLAGCAECEAADRLRGTLEHALAAGEVVSADDLFAKARYLQDCGRIDPGLIPMEALDTLVAGVARLLGPGLSQAAA</sequence>
<name>A0A1X7GMZ2_9PROT</name>
<dbReference type="STRING" id="286727.SAMN02982917_4100"/>
<reference evidence="1 2" key="1">
    <citation type="submission" date="2017-04" db="EMBL/GenBank/DDBJ databases">
        <authorList>
            <person name="Afonso C.L."/>
            <person name="Miller P.J."/>
            <person name="Scott M.A."/>
            <person name="Spackman E."/>
            <person name="Goraichik I."/>
            <person name="Dimitrov K.M."/>
            <person name="Suarez D.L."/>
            <person name="Swayne D.E."/>
        </authorList>
    </citation>
    <scope>NUCLEOTIDE SEQUENCE [LARGE SCALE GENOMIC DNA]</scope>
    <source>
        <strain evidence="1 2">A2P</strain>
    </source>
</reference>
<accession>A0A1X7GMZ2</accession>
<dbReference type="OrthoDB" id="7306095at2"/>
<dbReference type="Proteomes" id="UP000192936">
    <property type="component" value="Unassembled WGS sequence"/>
</dbReference>
<organism evidence="1 2">
    <name type="scientific">Azospirillum oryzae</name>
    <dbReference type="NCBI Taxonomy" id="286727"/>
    <lineage>
        <taxon>Bacteria</taxon>
        <taxon>Pseudomonadati</taxon>
        <taxon>Pseudomonadota</taxon>
        <taxon>Alphaproteobacteria</taxon>
        <taxon>Rhodospirillales</taxon>
        <taxon>Azospirillaceae</taxon>
        <taxon>Azospirillum</taxon>
    </lineage>
</organism>
<protein>
    <submittedName>
        <fullName evidence="1">Uncharacterized protein</fullName>
    </submittedName>
</protein>
<proteinExistence type="predicted"/>
<dbReference type="RefSeq" id="WP_085088923.1">
    <property type="nucleotide sequence ID" value="NZ_FXAK01000007.1"/>
</dbReference>
<dbReference type="EMBL" id="FXAK01000007">
    <property type="protein sequence ID" value="SMF72200.1"/>
    <property type="molecule type" value="Genomic_DNA"/>
</dbReference>
<evidence type="ECO:0000313" key="1">
    <source>
        <dbReference type="EMBL" id="SMF72200.1"/>
    </source>
</evidence>
<dbReference type="AlphaFoldDB" id="A0A1X7GMZ2"/>
<evidence type="ECO:0000313" key="2">
    <source>
        <dbReference type="Proteomes" id="UP000192936"/>
    </source>
</evidence>